<dbReference type="STRING" id="105984.A0A427Y9W2"/>
<protein>
    <submittedName>
        <fullName evidence="1">Uncharacterized protein</fullName>
    </submittedName>
</protein>
<dbReference type="SUPFAM" id="SSF56024">
    <property type="entry name" value="Phospholipase D/nuclease"/>
    <property type="match status" value="1"/>
</dbReference>
<keyword evidence="2" id="KW-1185">Reference proteome</keyword>
<gene>
    <name evidence="1" type="ORF">EHS24_000410</name>
</gene>
<dbReference type="AlphaFoldDB" id="A0A427Y9W2"/>
<dbReference type="EMBL" id="RSCE01000001">
    <property type="protein sequence ID" value="RSH87892.1"/>
    <property type="molecule type" value="Genomic_DNA"/>
</dbReference>
<evidence type="ECO:0000313" key="2">
    <source>
        <dbReference type="Proteomes" id="UP000279236"/>
    </source>
</evidence>
<proteinExistence type="predicted"/>
<accession>A0A427Y9W2</accession>
<dbReference type="OrthoDB" id="14911at2759"/>
<name>A0A427Y9W2_9TREE</name>
<sequence>MGAEETSSTASKHGLRDKIREKVDHLQSDISRLGVAVSTTWNPNHRHDDPWEKEVDDKLLAIRDGHRFRSFAPERTDNVVKWHIDGHDYFWALSELIDQAKEAS</sequence>
<reference evidence="1 2" key="1">
    <citation type="submission" date="2018-11" db="EMBL/GenBank/DDBJ databases">
        <title>Genome sequence of Apiotrichum porosum DSM 27194.</title>
        <authorList>
            <person name="Aliyu H."/>
            <person name="Gorte O."/>
            <person name="Ochsenreither K."/>
        </authorList>
    </citation>
    <scope>NUCLEOTIDE SEQUENCE [LARGE SCALE GENOMIC DNA]</scope>
    <source>
        <strain evidence="1 2">DSM 27194</strain>
    </source>
</reference>
<dbReference type="Proteomes" id="UP000279236">
    <property type="component" value="Unassembled WGS sequence"/>
</dbReference>
<comment type="caution">
    <text evidence="1">The sequence shown here is derived from an EMBL/GenBank/DDBJ whole genome shotgun (WGS) entry which is preliminary data.</text>
</comment>
<organism evidence="1 2">
    <name type="scientific">Apiotrichum porosum</name>
    <dbReference type="NCBI Taxonomy" id="105984"/>
    <lineage>
        <taxon>Eukaryota</taxon>
        <taxon>Fungi</taxon>
        <taxon>Dikarya</taxon>
        <taxon>Basidiomycota</taxon>
        <taxon>Agaricomycotina</taxon>
        <taxon>Tremellomycetes</taxon>
        <taxon>Trichosporonales</taxon>
        <taxon>Trichosporonaceae</taxon>
        <taxon>Apiotrichum</taxon>
    </lineage>
</organism>
<evidence type="ECO:0000313" key="1">
    <source>
        <dbReference type="EMBL" id="RSH87892.1"/>
    </source>
</evidence>
<dbReference type="GeneID" id="39584953"/>
<dbReference type="RefSeq" id="XP_028480100.1">
    <property type="nucleotide sequence ID" value="XM_028616243.1"/>
</dbReference>